<feature type="region of interest" description="Disordered" evidence="1">
    <location>
        <begin position="39"/>
        <end position="63"/>
    </location>
</feature>
<evidence type="ECO:0000256" key="1">
    <source>
        <dbReference type="SAM" id="MobiDB-lite"/>
    </source>
</evidence>
<dbReference type="RefSeq" id="WP_193932230.1">
    <property type="nucleotide sequence ID" value="NZ_CAWPMZ010000052.1"/>
</dbReference>
<accession>A0ABR9US35</accession>
<organism evidence="2 3">
    <name type="scientific">Gloeocapsopsis crepidinum LEGE 06123</name>
    <dbReference type="NCBI Taxonomy" id="588587"/>
    <lineage>
        <taxon>Bacteria</taxon>
        <taxon>Bacillati</taxon>
        <taxon>Cyanobacteriota</taxon>
        <taxon>Cyanophyceae</taxon>
        <taxon>Oscillatoriophycideae</taxon>
        <taxon>Chroococcales</taxon>
        <taxon>Chroococcaceae</taxon>
        <taxon>Gloeocapsopsis</taxon>
    </lineage>
</organism>
<proteinExistence type="predicted"/>
<name>A0ABR9US35_9CHRO</name>
<feature type="compositionally biased region" description="Basic and acidic residues" evidence="1">
    <location>
        <begin position="1"/>
        <end position="12"/>
    </location>
</feature>
<gene>
    <name evidence="2" type="ORF">IQ230_12035</name>
</gene>
<dbReference type="EMBL" id="JADEWN010000026">
    <property type="protein sequence ID" value="MBE9191069.1"/>
    <property type="molecule type" value="Genomic_DNA"/>
</dbReference>
<protein>
    <submittedName>
        <fullName evidence="2">Uncharacterized protein</fullName>
    </submittedName>
</protein>
<evidence type="ECO:0000313" key="2">
    <source>
        <dbReference type="EMBL" id="MBE9191069.1"/>
    </source>
</evidence>
<sequence>MKPKLRKLEPNRHQAKIISTSASPQDTALNHSYSFKIRSDKTKQQMSAHHSAQVDDSFSASDQTYREPQLPQFISTSNSDRKTNHSTYRRFLPKPKMDAATCKNQIRQIVQQIKDLYQEGPIVDGWLESQSQNSAPEVMTIDYIKETYKFNQSEVTCESPRPGYRLCGVDTFGQKWSYPCPVEQLASVSLAVARFQKMQYLLARKRSLEAFLERLQERERRGNI</sequence>
<evidence type="ECO:0000313" key="3">
    <source>
        <dbReference type="Proteomes" id="UP000651156"/>
    </source>
</evidence>
<reference evidence="2 3" key="1">
    <citation type="submission" date="2020-10" db="EMBL/GenBank/DDBJ databases">
        <authorList>
            <person name="Castelo-Branco R."/>
            <person name="Eusebio N."/>
            <person name="Adriana R."/>
            <person name="Vieira A."/>
            <person name="Brugerolle De Fraissinette N."/>
            <person name="Rezende De Castro R."/>
            <person name="Schneider M.P."/>
            <person name="Vasconcelos V."/>
            <person name="Leao P.N."/>
        </authorList>
    </citation>
    <scope>NUCLEOTIDE SEQUENCE [LARGE SCALE GENOMIC DNA]</scope>
    <source>
        <strain evidence="2 3">LEGE 06123</strain>
    </source>
</reference>
<comment type="caution">
    <text evidence="2">The sequence shown here is derived from an EMBL/GenBank/DDBJ whole genome shotgun (WGS) entry which is preliminary data.</text>
</comment>
<dbReference type="Proteomes" id="UP000651156">
    <property type="component" value="Unassembled WGS sequence"/>
</dbReference>
<feature type="region of interest" description="Disordered" evidence="1">
    <location>
        <begin position="1"/>
        <end position="25"/>
    </location>
</feature>
<keyword evidence="3" id="KW-1185">Reference proteome</keyword>
<feature type="compositionally biased region" description="Polar residues" evidence="1">
    <location>
        <begin position="44"/>
        <end position="63"/>
    </location>
</feature>